<evidence type="ECO:0000256" key="1">
    <source>
        <dbReference type="SAM" id="MobiDB-lite"/>
    </source>
</evidence>
<dbReference type="InterPro" id="IPR051246">
    <property type="entry name" value="WDR48"/>
</dbReference>
<keyword evidence="2" id="KW-0812">Transmembrane</keyword>
<feature type="transmembrane region" description="Helical" evidence="2">
    <location>
        <begin position="270"/>
        <end position="290"/>
    </location>
</feature>
<dbReference type="AlphaFoldDB" id="A0A835TI81"/>
<dbReference type="PANTHER" id="PTHR19862:SF14">
    <property type="entry name" value="WD REPEAT-CONTAINING PROTEIN 48"/>
    <property type="match status" value="1"/>
</dbReference>
<dbReference type="PANTHER" id="PTHR19862">
    <property type="entry name" value="WD REPEAT-CONTAINING PROTEIN 48"/>
    <property type="match status" value="1"/>
</dbReference>
<feature type="compositionally biased region" description="Gly residues" evidence="1">
    <location>
        <begin position="433"/>
        <end position="447"/>
    </location>
</feature>
<feature type="region of interest" description="Disordered" evidence="1">
    <location>
        <begin position="383"/>
        <end position="496"/>
    </location>
</feature>
<evidence type="ECO:0000256" key="2">
    <source>
        <dbReference type="SAM" id="Phobius"/>
    </source>
</evidence>
<dbReference type="Proteomes" id="UP000650467">
    <property type="component" value="Unassembled WGS sequence"/>
</dbReference>
<feature type="transmembrane region" description="Helical" evidence="2">
    <location>
        <begin position="191"/>
        <end position="218"/>
    </location>
</feature>
<feature type="region of interest" description="Disordered" evidence="1">
    <location>
        <begin position="1"/>
        <end position="29"/>
    </location>
</feature>
<dbReference type="EMBL" id="JAEHOC010000006">
    <property type="protein sequence ID" value="KAG2440854.1"/>
    <property type="molecule type" value="Genomic_DNA"/>
</dbReference>
<feature type="compositionally biased region" description="Low complexity" evidence="1">
    <location>
        <begin position="9"/>
        <end position="27"/>
    </location>
</feature>
<name>A0A835TI81_CHLIN</name>
<keyword evidence="2" id="KW-1133">Transmembrane helix</keyword>
<protein>
    <recommendedName>
        <fullName evidence="5">TRP C-terminal domain-containing protein</fullName>
    </recommendedName>
</protein>
<accession>A0A835TI81</accession>
<proteinExistence type="predicted"/>
<dbReference type="OrthoDB" id="544664at2759"/>
<organism evidence="3 4">
    <name type="scientific">Chlamydomonas incerta</name>
    <dbReference type="NCBI Taxonomy" id="51695"/>
    <lineage>
        <taxon>Eukaryota</taxon>
        <taxon>Viridiplantae</taxon>
        <taxon>Chlorophyta</taxon>
        <taxon>core chlorophytes</taxon>
        <taxon>Chlorophyceae</taxon>
        <taxon>CS clade</taxon>
        <taxon>Chlamydomonadales</taxon>
        <taxon>Chlamydomonadaceae</taxon>
        <taxon>Chlamydomonas</taxon>
    </lineage>
</organism>
<keyword evidence="4" id="KW-1185">Reference proteome</keyword>
<feature type="compositionally biased region" description="Basic and acidic residues" evidence="1">
    <location>
        <begin position="395"/>
        <end position="405"/>
    </location>
</feature>
<reference evidence="3" key="1">
    <citation type="journal article" date="2020" name="bioRxiv">
        <title>Comparative genomics of Chlamydomonas.</title>
        <authorList>
            <person name="Craig R.J."/>
            <person name="Hasan A.R."/>
            <person name="Ness R.W."/>
            <person name="Keightley P.D."/>
        </authorList>
    </citation>
    <scope>NUCLEOTIDE SEQUENCE</scope>
    <source>
        <strain evidence="3">SAG 7.73</strain>
    </source>
</reference>
<evidence type="ECO:0000313" key="4">
    <source>
        <dbReference type="Proteomes" id="UP000650467"/>
    </source>
</evidence>
<dbReference type="GO" id="GO:0043130">
    <property type="term" value="F:ubiquitin binding"/>
    <property type="evidence" value="ECO:0007669"/>
    <property type="project" value="TreeGrafter"/>
</dbReference>
<comment type="caution">
    <text evidence="3">The sequence shown here is derived from an EMBL/GenBank/DDBJ whole genome shotgun (WGS) entry which is preliminary data.</text>
</comment>
<gene>
    <name evidence="3" type="ORF">HXX76_003708</name>
</gene>
<sequence length="496" mass="52446">MQQQEEADAAAADGIASTTAADAPDAAEAQEEDIKINIIVKGPSHTLSTGPAAARIASPTHQQSPTAAASFACLPNDLPSSDDVARKPQALEGLSTPFARRLPFLSSASSNKPPPVSGLSSADQSLSLAQQLGIVLVVSVFVLFPNWTQAALSVFSCYLIDSGSEVDPDLQGLEFAQTRNMNQECYSGVHLAFYVPIAIIFLVVFCVGPPLTNFVLLFRVRHALDDRHTRQAYGFMYSQYRRDYYWWDSVVMLQTIALVAVDVFGGTLAVQWQSLMLLAVLVAISVINILCHAITVELLRNLEFLSHATLVLTISLNLYFVTSTGEALVMTAGGTAIAVLVLVLNLALIAAFLVLMGKAYFRDVQEKHGDKLRSLKRHVSGLVSRASRASRASSRRSDHAGKDGMLDGAAGVNFEGGSEIGDGGSDSGRDPGQVGGQVGGSGNGNGAGEPSSPKAGTTMAAVVLDSPAADTPSPLHHRHVVRRPSASEVAMSMSDT</sequence>
<evidence type="ECO:0000313" key="3">
    <source>
        <dbReference type="EMBL" id="KAG2440854.1"/>
    </source>
</evidence>
<dbReference type="GO" id="GO:0000724">
    <property type="term" value="P:double-strand break repair via homologous recombination"/>
    <property type="evidence" value="ECO:0007669"/>
    <property type="project" value="TreeGrafter"/>
</dbReference>
<feature type="transmembrane region" description="Helical" evidence="2">
    <location>
        <begin position="327"/>
        <end position="355"/>
    </location>
</feature>
<keyword evidence="2" id="KW-0472">Membrane</keyword>
<feature type="transmembrane region" description="Helical" evidence="2">
    <location>
        <begin position="302"/>
        <end position="321"/>
    </location>
</feature>
<evidence type="ECO:0008006" key="5">
    <source>
        <dbReference type="Google" id="ProtNLM"/>
    </source>
</evidence>
<feature type="transmembrane region" description="Helical" evidence="2">
    <location>
        <begin position="244"/>
        <end position="264"/>
    </location>
</feature>